<protein>
    <submittedName>
        <fullName evidence="1">Glycosyltransferase</fullName>
    </submittedName>
</protein>
<dbReference type="EMBL" id="JAAZON010000260">
    <property type="protein sequence ID" value="NMC62716.1"/>
    <property type="molecule type" value="Genomic_DNA"/>
</dbReference>
<evidence type="ECO:0000313" key="1">
    <source>
        <dbReference type="EMBL" id="NMC62716.1"/>
    </source>
</evidence>
<sequence length="425" mass="48837">MKEPIRIAWFSDLSREGKHSRSLSSYVSKQLLPILSKTFDIEVFSTFMGSFDAKEVRHFLTAFKRNKEKPFDIFFYQFEDSPKSFFSRAHLALLPGVVWFHDFFLTNDGPEPLLNSSWEDTVIKFNNASTEWAPMDKEYTRPKPQAYRESGMTFLPIFSSERDHNEYKRVIEKKIEHANLRSFYLPIPCELVKFQNIGTLDLKLLFCGSPKIEHRVHKLLQGLREARSEWSLIWLLEDEELEKANELLREFEISKVELRTPRSPELFAELLKEARISIHMLFSVYGHLSPYLPLSLSSGLPCIVSDFASSSLLADNLVFKVQPGDNEASQVSMLLDKLEALGGPGSIDVASKFANENHNPEVVAGELSAILSNYAPKLADAMKRWVALEQDARRALSSWLLRNEERVCFKEAFEELGWISQGETR</sequence>
<proteinExistence type="predicted"/>
<dbReference type="AlphaFoldDB" id="A0A7X9FRA4"/>
<gene>
    <name evidence="1" type="ORF">GYA55_06045</name>
</gene>
<name>A0A7X9FRA4_9DELT</name>
<reference evidence="1 2" key="1">
    <citation type="journal article" date="2020" name="Biotechnol. Biofuels">
        <title>New insights from the biogas microbiome by comprehensive genome-resolved metagenomics of nearly 1600 species originating from multiple anaerobic digesters.</title>
        <authorList>
            <person name="Campanaro S."/>
            <person name="Treu L."/>
            <person name="Rodriguez-R L.M."/>
            <person name="Kovalovszki A."/>
            <person name="Ziels R.M."/>
            <person name="Maus I."/>
            <person name="Zhu X."/>
            <person name="Kougias P.G."/>
            <person name="Basile A."/>
            <person name="Luo G."/>
            <person name="Schluter A."/>
            <person name="Konstantinidis K.T."/>
            <person name="Angelidaki I."/>
        </authorList>
    </citation>
    <scope>NUCLEOTIDE SEQUENCE [LARGE SCALE GENOMIC DNA]</scope>
    <source>
        <strain evidence="1">AS27yjCOA_65</strain>
    </source>
</reference>
<dbReference type="GO" id="GO:0016740">
    <property type="term" value="F:transferase activity"/>
    <property type="evidence" value="ECO:0007669"/>
    <property type="project" value="UniProtKB-KW"/>
</dbReference>
<evidence type="ECO:0000313" key="2">
    <source>
        <dbReference type="Proteomes" id="UP000524246"/>
    </source>
</evidence>
<keyword evidence="1" id="KW-0808">Transferase</keyword>
<organism evidence="1 2">
    <name type="scientific">SAR324 cluster bacterium</name>
    <dbReference type="NCBI Taxonomy" id="2024889"/>
    <lineage>
        <taxon>Bacteria</taxon>
        <taxon>Deltaproteobacteria</taxon>
        <taxon>SAR324 cluster</taxon>
    </lineage>
</organism>
<dbReference type="Proteomes" id="UP000524246">
    <property type="component" value="Unassembled WGS sequence"/>
</dbReference>
<comment type="caution">
    <text evidence="1">The sequence shown here is derived from an EMBL/GenBank/DDBJ whole genome shotgun (WGS) entry which is preliminary data.</text>
</comment>
<accession>A0A7X9FRA4</accession>
<dbReference type="SUPFAM" id="SSF53756">
    <property type="entry name" value="UDP-Glycosyltransferase/glycogen phosphorylase"/>
    <property type="match status" value="1"/>
</dbReference>